<dbReference type="GO" id="GO:0016887">
    <property type="term" value="F:ATP hydrolysis activity"/>
    <property type="evidence" value="ECO:0007669"/>
    <property type="project" value="InterPro"/>
</dbReference>
<dbReference type="PANTHER" id="PTHR43776">
    <property type="entry name" value="TRANSPORT ATP-BINDING PROTEIN"/>
    <property type="match status" value="1"/>
</dbReference>
<name>A0A212R802_9PROT</name>
<dbReference type="PROSITE" id="PS00211">
    <property type="entry name" value="ABC_TRANSPORTER_1"/>
    <property type="match status" value="1"/>
</dbReference>
<dbReference type="GO" id="GO:0005524">
    <property type="term" value="F:ATP binding"/>
    <property type="evidence" value="ECO:0007669"/>
    <property type="project" value="UniProtKB-KW"/>
</dbReference>
<sequence length="261" mass="28353">MVSLSGDAHSVLALEAVGLVHSYASRSDLRAVDDVSLQLRAGTTLGIVGESGSGKSTLGRMLTGLIRPTSGDVYVFGRPLPRSRRAIARLVQLVFQDPLGSLNPRRRVGQIIDDQLSGLTGLGRDARSKRRDELLMLVELDDSLADRYPHELSGGQCQRVAIARSLAADAPILVLDEAVSALDVRIQAQILRLLRRLQNELHLSYVFVGHDLAVVEAMADHVVVMRQGRLVESNSRAQLFATPQHPYTRSLLESAKTGLPA</sequence>
<dbReference type="Gene3D" id="3.40.50.300">
    <property type="entry name" value="P-loop containing nucleotide triphosphate hydrolases"/>
    <property type="match status" value="1"/>
</dbReference>
<evidence type="ECO:0000256" key="4">
    <source>
        <dbReference type="ARBA" id="ARBA00022840"/>
    </source>
</evidence>
<dbReference type="SMART" id="SM00382">
    <property type="entry name" value="AAA"/>
    <property type="match status" value="1"/>
</dbReference>
<accession>A0A212R802</accession>
<reference evidence="6 7" key="1">
    <citation type="submission" date="2017-06" db="EMBL/GenBank/DDBJ databases">
        <authorList>
            <person name="Kim H.J."/>
            <person name="Triplett B.A."/>
        </authorList>
    </citation>
    <scope>NUCLEOTIDE SEQUENCE [LARGE SCALE GENOMIC DNA]</scope>
    <source>
        <strain evidence="6 7">B29T1</strain>
    </source>
</reference>
<dbReference type="Pfam" id="PF00005">
    <property type="entry name" value="ABC_tran"/>
    <property type="match status" value="1"/>
</dbReference>
<organism evidence="6 7">
    <name type="scientific">Arboricoccus pini</name>
    <dbReference type="NCBI Taxonomy" id="1963835"/>
    <lineage>
        <taxon>Bacteria</taxon>
        <taxon>Pseudomonadati</taxon>
        <taxon>Pseudomonadota</taxon>
        <taxon>Alphaproteobacteria</taxon>
        <taxon>Geminicoccales</taxon>
        <taxon>Geminicoccaceae</taxon>
        <taxon>Arboricoccus</taxon>
    </lineage>
</organism>
<evidence type="ECO:0000256" key="3">
    <source>
        <dbReference type="ARBA" id="ARBA00022741"/>
    </source>
</evidence>
<keyword evidence="2" id="KW-0813">Transport</keyword>
<evidence type="ECO:0000259" key="5">
    <source>
        <dbReference type="PROSITE" id="PS50893"/>
    </source>
</evidence>
<dbReference type="CDD" id="cd03257">
    <property type="entry name" value="ABC_NikE_OppD_transporters"/>
    <property type="match status" value="1"/>
</dbReference>
<dbReference type="SUPFAM" id="SSF52540">
    <property type="entry name" value="P-loop containing nucleoside triphosphate hydrolases"/>
    <property type="match status" value="1"/>
</dbReference>
<keyword evidence="7" id="KW-1185">Reference proteome</keyword>
<dbReference type="InterPro" id="IPR003439">
    <property type="entry name" value="ABC_transporter-like_ATP-bd"/>
</dbReference>
<dbReference type="InterPro" id="IPR003593">
    <property type="entry name" value="AAA+_ATPase"/>
</dbReference>
<evidence type="ECO:0000313" key="6">
    <source>
        <dbReference type="EMBL" id="SNB68287.1"/>
    </source>
</evidence>
<dbReference type="InterPro" id="IPR050319">
    <property type="entry name" value="ABC_transp_ATP-bind"/>
</dbReference>
<dbReference type="AlphaFoldDB" id="A0A212R802"/>
<dbReference type="EMBL" id="FYEH01000006">
    <property type="protein sequence ID" value="SNB68287.1"/>
    <property type="molecule type" value="Genomic_DNA"/>
</dbReference>
<evidence type="ECO:0000313" key="7">
    <source>
        <dbReference type="Proteomes" id="UP000197065"/>
    </source>
</evidence>
<feature type="domain" description="ABC transporter" evidence="5">
    <location>
        <begin position="14"/>
        <end position="252"/>
    </location>
</feature>
<dbReference type="GO" id="GO:0055085">
    <property type="term" value="P:transmembrane transport"/>
    <property type="evidence" value="ECO:0007669"/>
    <property type="project" value="UniProtKB-ARBA"/>
</dbReference>
<protein>
    <submittedName>
        <fullName evidence="6">Peptide/nickel transport system ATP-binding protein</fullName>
    </submittedName>
</protein>
<keyword evidence="4 6" id="KW-0067">ATP-binding</keyword>
<gene>
    <name evidence="6" type="ORF">SAMN07250955_106162</name>
</gene>
<proteinExistence type="inferred from homology"/>
<dbReference type="OrthoDB" id="7833162at2"/>
<evidence type="ECO:0000256" key="1">
    <source>
        <dbReference type="ARBA" id="ARBA00005417"/>
    </source>
</evidence>
<dbReference type="PANTHER" id="PTHR43776:SF7">
    <property type="entry name" value="D,D-DIPEPTIDE TRANSPORT ATP-BINDING PROTEIN DDPF-RELATED"/>
    <property type="match status" value="1"/>
</dbReference>
<dbReference type="RefSeq" id="WP_088561459.1">
    <property type="nucleotide sequence ID" value="NZ_FYEH01000006.1"/>
</dbReference>
<dbReference type="InterPro" id="IPR027417">
    <property type="entry name" value="P-loop_NTPase"/>
</dbReference>
<dbReference type="Proteomes" id="UP000197065">
    <property type="component" value="Unassembled WGS sequence"/>
</dbReference>
<comment type="similarity">
    <text evidence="1">Belongs to the ABC transporter superfamily.</text>
</comment>
<dbReference type="InterPro" id="IPR017871">
    <property type="entry name" value="ABC_transporter-like_CS"/>
</dbReference>
<dbReference type="PROSITE" id="PS50893">
    <property type="entry name" value="ABC_TRANSPORTER_2"/>
    <property type="match status" value="1"/>
</dbReference>
<keyword evidence="3" id="KW-0547">Nucleotide-binding</keyword>
<evidence type="ECO:0000256" key="2">
    <source>
        <dbReference type="ARBA" id="ARBA00022448"/>
    </source>
</evidence>